<evidence type="ECO:0000259" key="2">
    <source>
        <dbReference type="Pfam" id="PF18920"/>
    </source>
</evidence>
<accession>A0A8J6NNV4</accession>
<gene>
    <name evidence="3" type="ORF">H8E29_14790</name>
</gene>
<dbReference type="InterPro" id="IPR043728">
    <property type="entry name" value="DUF5671"/>
</dbReference>
<feature type="transmembrane region" description="Helical" evidence="1">
    <location>
        <begin position="452"/>
        <end position="470"/>
    </location>
</feature>
<organism evidence="3 4">
    <name type="scientific">Candidatus Desulfolinea nitratireducens</name>
    <dbReference type="NCBI Taxonomy" id="2841698"/>
    <lineage>
        <taxon>Bacteria</taxon>
        <taxon>Bacillati</taxon>
        <taxon>Chloroflexota</taxon>
        <taxon>Anaerolineae</taxon>
        <taxon>Anaerolineales</taxon>
        <taxon>Anaerolineales incertae sedis</taxon>
        <taxon>Candidatus Desulfolinea</taxon>
    </lineage>
</organism>
<feature type="transmembrane region" description="Helical" evidence="1">
    <location>
        <begin position="290"/>
        <end position="307"/>
    </location>
</feature>
<keyword evidence="1" id="KW-0472">Membrane</keyword>
<evidence type="ECO:0000313" key="3">
    <source>
        <dbReference type="EMBL" id="MBC8336526.1"/>
    </source>
</evidence>
<feature type="transmembrane region" description="Helical" evidence="1">
    <location>
        <begin position="7"/>
        <end position="31"/>
    </location>
</feature>
<feature type="domain" description="DUF5671" evidence="2">
    <location>
        <begin position="326"/>
        <end position="463"/>
    </location>
</feature>
<feature type="transmembrane region" description="Helical" evidence="1">
    <location>
        <begin position="246"/>
        <end position="270"/>
    </location>
</feature>
<dbReference type="EMBL" id="JACNJN010000170">
    <property type="protein sequence ID" value="MBC8336526.1"/>
    <property type="molecule type" value="Genomic_DNA"/>
</dbReference>
<feature type="transmembrane region" description="Helical" evidence="1">
    <location>
        <begin position="327"/>
        <end position="349"/>
    </location>
</feature>
<feature type="transmembrane region" description="Helical" evidence="1">
    <location>
        <begin position="82"/>
        <end position="103"/>
    </location>
</feature>
<feature type="transmembrane region" description="Helical" evidence="1">
    <location>
        <begin position="169"/>
        <end position="187"/>
    </location>
</feature>
<keyword evidence="1" id="KW-1133">Transmembrane helix</keyword>
<reference evidence="3 4" key="1">
    <citation type="submission" date="2020-08" db="EMBL/GenBank/DDBJ databases">
        <title>Bridging the membrane lipid divide: bacteria of the FCB group superphylum have the potential to synthesize archaeal ether lipids.</title>
        <authorList>
            <person name="Villanueva L."/>
            <person name="Von Meijenfeldt F.A.B."/>
            <person name="Westbye A.B."/>
            <person name="Yadav S."/>
            <person name="Hopmans E.C."/>
            <person name="Dutilh B.E."/>
            <person name="Sinninghe Damste J.S."/>
        </authorList>
    </citation>
    <scope>NUCLEOTIDE SEQUENCE [LARGE SCALE GENOMIC DNA]</scope>
    <source>
        <strain evidence="3">NIOZ-UU36</strain>
    </source>
</reference>
<feature type="transmembrane region" description="Helical" evidence="1">
    <location>
        <begin position="609"/>
        <end position="633"/>
    </location>
</feature>
<feature type="transmembrane region" description="Helical" evidence="1">
    <location>
        <begin position="43"/>
        <end position="62"/>
    </location>
</feature>
<feature type="domain" description="DUF5671" evidence="2">
    <location>
        <begin position="6"/>
        <end position="136"/>
    </location>
</feature>
<feature type="transmembrane region" description="Helical" evidence="1">
    <location>
        <begin position="413"/>
        <end position="432"/>
    </location>
</feature>
<feature type="transmembrane region" description="Helical" evidence="1">
    <location>
        <begin position="207"/>
        <end position="225"/>
    </location>
</feature>
<sequence length="636" mass="70159">MKTIRRLYFYAVAFISMEVVLWGLIGLARSIFSDSVGGGVDQLAQALALILVGVPVFGIHWWAAQRSAKKDAGEHESGVRAFFLYAALLALLVPLVQNGLAFLNRLILTAFDLSVSRAVFGGSQNLSDNLIAALMNALLATYFISVLRADWQSVKDSISLQITRRIYRYIWVFYSLIMSIAGVQQILRYLLSPSATSSTYYTDDVWFANGLVLTLVGVPLWLWTWKVVQDSTSDEAERTSLLRLGVLYLLSLSGVIFVLSVTGIVVNNFLQMILGEISSFQELMREINEPLSIGIPLGAVWAYYGYWLQRDLEALPDAPRRAGMNRLYTYILALIGLGATFTGITLLLSFVIDTTIGTGVWVGNLRPQLASSLATLIVGLPLWLLTWRPMQAEAFASDDAGNHARRSLVRKTYLYLILFIGVVGGMIAAVQLASLLFEALLGATPSGFTTDLLNTLQMLILFGGLLAYHWQSLRRDGMHASENLEKKHADFTVMLIDDGSGTLANQLAAAMEKESRQLKLLIHPADKSIPAKTGKSVQAVILPENLALEPTEKLRAWLRQFNGSKLIIPSESSEASDWLWMKSASDAAKAVRQLAEGERLKLASKSPGWMIVVYILAGMMGLEILFFLLVIVFDGF</sequence>
<keyword evidence="1" id="KW-0812">Transmembrane</keyword>
<name>A0A8J6NNV4_9CHLR</name>
<comment type="caution">
    <text evidence="3">The sequence shown here is derived from an EMBL/GenBank/DDBJ whole genome shotgun (WGS) entry which is preliminary data.</text>
</comment>
<feature type="transmembrane region" description="Helical" evidence="1">
    <location>
        <begin position="130"/>
        <end position="149"/>
    </location>
</feature>
<dbReference type="Proteomes" id="UP000614469">
    <property type="component" value="Unassembled WGS sequence"/>
</dbReference>
<proteinExistence type="predicted"/>
<feature type="domain" description="DUF5671" evidence="2">
    <location>
        <begin position="165"/>
        <end position="298"/>
    </location>
</feature>
<protein>
    <recommendedName>
        <fullName evidence="2">DUF5671 domain-containing protein</fullName>
    </recommendedName>
</protein>
<dbReference type="AlphaFoldDB" id="A0A8J6NNV4"/>
<evidence type="ECO:0000256" key="1">
    <source>
        <dbReference type="SAM" id="Phobius"/>
    </source>
</evidence>
<feature type="transmembrane region" description="Helical" evidence="1">
    <location>
        <begin position="369"/>
        <end position="387"/>
    </location>
</feature>
<dbReference type="Pfam" id="PF18920">
    <property type="entry name" value="DUF5671"/>
    <property type="match status" value="3"/>
</dbReference>
<evidence type="ECO:0000313" key="4">
    <source>
        <dbReference type="Proteomes" id="UP000614469"/>
    </source>
</evidence>